<dbReference type="Pfam" id="PF00628">
    <property type="entry name" value="PHD"/>
    <property type="match status" value="1"/>
</dbReference>
<evidence type="ECO:0000256" key="1">
    <source>
        <dbReference type="ARBA" id="ARBA00004123"/>
    </source>
</evidence>
<protein>
    <recommendedName>
        <fullName evidence="7">PHD-type domain-containing protein</fullName>
    </recommendedName>
</protein>
<dbReference type="InterPro" id="IPR011011">
    <property type="entry name" value="Znf_FYVE_PHD"/>
</dbReference>
<proteinExistence type="predicted"/>
<dbReference type="PROSITE" id="PS50016">
    <property type="entry name" value="ZF_PHD_2"/>
    <property type="match status" value="1"/>
</dbReference>
<name>A0A9P8NU19_9ASCO</name>
<dbReference type="AlphaFoldDB" id="A0A9P8NU19"/>
<comment type="subcellular location">
    <subcellularLocation>
        <location evidence="1">Nucleus</location>
    </subcellularLocation>
</comment>
<dbReference type="InterPro" id="IPR037869">
    <property type="entry name" value="Spp1/CFP1"/>
</dbReference>
<dbReference type="GO" id="GO:0048188">
    <property type="term" value="C:Set1C/COMPASS complex"/>
    <property type="evidence" value="ECO:0007669"/>
    <property type="project" value="InterPro"/>
</dbReference>
<evidence type="ECO:0000313" key="8">
    <source>
        <dbReference type="EMBL" id="KAH3659084.1"/>
    </source>
</evidence>
<keyword evidence="9" id="KW-1185">Reference proteome</keyword>
<dbReference type="SUPFAM" id="SSF57903">
    <property type="entry name" value="FYVE/PHD zinc finger"/>
    <property type="match status" value="1"/>
</dbReference>
<feature type="domain" description="PHD-type" evidence="7">
    <location>
        <begin position="25"/>
        <end position="75"/>
    </location>
</feature>
<evidence type="ECO:0000256" key="5">
    <source>
        <dbReference type="ARBA" id="ARBA00023242"/>
    </source>
</evidence>
<keyword evidence="3 6" id="KW-0863">Zinc-finger</keyword>
<gene>
    <name evidence="8" type="ORF">OGATHE_006344</name>
</gene>
<dbReference type="PANTHER" id="PTHR46174:SF1">
    <property type="entry name" value="CXXC-TYPE ZINC FINGER PROTEIN 1"/>
    <property type="match status" value="1"/>
</dbReference>
<dbReference type="Gene3D" id="3.30.40.10">
    <property type="entry name" value="Zinc/RING finger domain, C3HC4 (zinc finger)"/>
    <property type="match status" value="1"/>
</dbReference>
<dbReference type="InterPro" id="IPR019787">
    <property type="entry name" value="Znf_PHD-finger"/>
</dbReference>
<dbReference type="GO" id="GO:0008270">
    <property type="term" value="F:zinc ion binding"/>
    <property type="evidence" value="ECO:0007669"/>
    <property type="project" value="UniProtKB-KW"/>
</dbReference>
<dbReference type="SMART" id="SM00249">
    <property type="entry name" value="PHD"/>
    <property type="match status" value="1"/>
</dbReference>
<dbReference type="EMBL" id="JAEUBD010001554">
    <property type="protein sequence ID" value="KAH3659084.1"/>
    <property type="molecule type" value="Genomic_DNA"/>
</dbReference>
<dbReference type="PROSITE" id="PS01359">
    <property type="entry name" value="ZF_PHD_1"/>
    <property type="match status" value="1"/>
</dbReference>
<organism evidence="8 9">
    <name type="scientific">Ogataea polymorpha</name>
    <dbReference type="NCBI Taxonomy" id="460523"/>
    <lineage>
        <taxon>Eukaryota</taxon>
        <taxon>Fungi</taxon>
        <taxon>Dikarya</taxon>
        <taxon>Ascomycota</taxon>
        <taxon>Saccharomycotina</taxon>
        <taxon>Pichiomycetes</taxon>
        <taxon>Pichiales</taxon>
        <taxon>Pichiaceae</taxon>
        <taxon>Ogataea</taxon>
    </lineage>
</organism>
<evidence type="ECO:0000256" key="2">
    <source>
        <dbReference type="ARBA" id="ARBA00022723"/>
    </source>
</evidence>
<comment type="caution">
    <text evidence="8">The sequence shown here is derived from an EMBL/GenBank/DDBJ whole genome shotgun (WGS) entry which is preliminary data.</text>
</comment>
<dbReference type="InterPro" id="IPR001965">
    <property type="entry name" value="Znf_PHD"/>
</dbReference>
<dbReference type="InterPro" id="IPR019786">
    <property type="entry name" value="Zinc_finger_PHD-type_CS"/>
</dbReference>
<dbReference type="InterPro" id="IPR013083">
    <property type="entry name" value="Znf_RING/FYVE/PHD"/>
</dbReference>
<evidence type="ECO:0000259" key="7">
    <source>
        <dbReference type="PROSITE" id="PS50016"/>
    </source>
</evidence>
<sequence length="452" mass="51348">MSKVSLQERYNKFSKAAKYNLNSEELFCVCRRVDDGELMVACDGCDEWFHFSCMKLDPKYKDLVSNFYCIFCDELLHKGSTLWKKKCRLDGCYKPVRVDADSQKASKYCSDEHGVEFMRTELLKRFSESSKECRLRVPEIASVVCGVADLDEFRVLGDSMPAYEGMDVDMPEELAQRVVQLDAELAELRRAEALYTSKEKYLLKLREKIRLVNEVLAETEPEPAKKGKKPKIDVCGYDATLVLNDEQWRAYEASEECQKTLRLACWADLDATPEQAREASHTSTRRSLDDDRSRFSRNLRSTTEPVWPYSLRVGCSIRRKSQQFTRLSDDPVTSNVPRSGWNATALSGPSCALATATTGCGARRSWICSDRSSLAEATTLLCCLFHATSFTMPLCVRNTRTGTSVSMLQRATVWSSELESSWFCAKFGFHSSPKPSLVWCLRVLAWPPFSRS</sequence>
<accession>A0A9P8NU19</accession>
<evidence type="ECO:0000256" key="4">
    <source>
        <dbReference type="ARBA" id="ARBA00022833"/>
    </source>
</evidence>
<dbReference type="Proteomes" id="UP000788993">
    <property type="component" value="Unassembled WGS sequence"/>
</dbReference>
<reference evidence="8" key="1">
    <citation type="journal article" date="2021" name="Open Biol.">
        <title>Shared evolutionary footprints suggest mitochondrial oxidative damage underlies multiple complex I losses in fungi.</title>
        <authorList>
            <person name="Schikora-Tamarit M.A."/>
            <person name="Marcet-Houben M."/>
            <person name="Nosek J."/>
            <person name="Gabaldon T."/>
        </authorList>
    </citation>
    <scope>NUCLEOTIDE SEQUENCE</scope>
    <source>
        <strain evidence="8">NCAIM Y.01608</strain>
    </source>
</reference>
<keyword evidence="5" id="KW-0539">Nucleus</keyword>
<keyword evidence="2" id="KW-0479">Metal-binding</keyword>
<keyword evidence="4" id="KW-0862">Zinc</keyword>
<reference evidence="8" key="2">
    <citation type="submission" date="2021-01" db="EMBL/GenBank/DDBJ databases">
        <authorList>
            <person name="Schikora-Tamarit M.A."/>
        </authorList>
    </citation>
    <scope>NUCLEOTIDE SEQUENCE</scope>
    <source>
        <strain evidence="8">NCAIM Y.01608</strain>
    </source>
</reference>
<evidence type="ECO:0000313" key="9">
    <source>
        <dbReference type="Proteomes" id="UP000788993"/>
    </source>
</evidence>
<dbReference type="PANTHER" id="PTHR46174">
    <property type="entry name" value="CXXC-TYPE ZINC FINGER PROTEIN 1"/>
    <property type="match status" value="1"/>
</dbReference>
<dbReference type="GO" id="GO:0045893">
    <property type="term" value="P:positive regulation of DNA-templated transcription"/>
    <property type="evidence" value="ECO:0007669"/>
    <property type="project" value="TreeGrafter"/>
</dbReference>
<evidence type="ECO:0000256" key="6">
    <source>
        <dbReference type="PROSITE-ProRule" id="PRU00146"/>
    </source>
</evidence>
<evidence type="ECO:0000256" key="3">
    <source>
        <dbReference type="ARBA" id="ARBA00022771"/>
    </source>
</evidence>